<evidence type="ECO:0000259" key="8">
    <source>
        <dbReference type="PROSITE" id="PS51178"/>
    </source>
</evidence>
<name>A0A840UW30_9BACT</name>
<dbReference type="RefSeq" id="WP_183349526.1">
    <property type="nucleotide sequence ID" value="NZ_JACHEO010000005.1"/>
</dbReference>
<protein>
    <recommendedName>
        <fullName evidence="3">beta-lactamase</fullName>
        <ecNumber evidence="3">3.5.2.6</ecNumber>
    </recommendedName>
</protein>
<dbReference type="InterPro" id="IPR012338">
    <property type="entry name" value="Beta-lactam/transpept-like"/>
</dbReference>
<sequence>MAKSSRLRARKNTGRRPAILFAILLIVLAAASWYYVDFHKLFVKAQDFFEVARKSMDSGSDTRGIIYDRNFKELAVSLEKVSVCARMREIPAAEETAAKLSSVLLVDSQQILERLQGDALRTWVFQNISQQQEESVKKLNIPGIFLSQEKARFYPQEETAAHLVGFAENDIGLSGIEYYYDSLLSRHTTVSEENADHLRGFPHLVLTIDLKIQGILETLIENIVARQSGVKAGAYLMEAGSGAIVASVQYPSYNPNNYREYPEDVLTNLFLEPILLPVEIRRFLRDASLLNTQNEVSGGQLPWSLIPSDESLGSQVRLWDRIGLNEPLPPEFIEDSKLLSSSSEMHEIASKEEESFDTVPGFLTPLQLLTSVTCLLNSGEKVRARAVSQLVDPETKREYPVPGRQESLTGRQTVSAQTSREIMRLLAGQSQSGQLDSIFFETDNLVATGKKSLWNLNRYRLQFTVVPSLHPELVLLVVVKEPAVNVKTRKAEDQDLAKAVDSVVQRIAVLQQVGMTVSDVVSPGERKKVNYTAAKDDVGLDRTIRVSSLSEEDKIFPMPDLKGMSLRKALRTLGKADVRIRIVGAGKVTGQEPKPGELLAKKGECVIVLQKEEAIQLKNLEKKQTLQKESR</sequence>
<dbReference type="CDD" id="cd06575">
    <property type="entry name" value="PASTA_Pbp2x-like_2"/>
    <property type="match status" value="1"/>
</dbReference>
<dbReference type="GO" id="GO:0008800">
    <property type="term" value="F:beta-lactamase activity"/>
    <property type="evidence" value="ECO:0007669"/>
    <property type="project" value="UniProtKB-EC"/>
</dbReference>
<evidence type="ECO:0000256" key="5">
    <source>
        <dbReference type="ARBA" id="ARBA00022729"/>
    </source>
</evidence>
<dbReference type="EMBL" id="JACHEO010000005">
    <property type="protein sequence ID" value="MBB5347614.1"/>
    <property type="molecule type" value="Genomic_DNA"/>
</dbReference>
<comment type="catalytic activity">
    <reaction evidence="1">
        <text>a beta-lactam + H2O = a substituted beta-amino acid</text>
        <dbReference type="Rhea" id="RHEA:20401"/>
        <dbReference type="ChEBI" id="CHEBI:15377"/>
        <dbReference type="ChEBI" id="CHEBI:35627"/>
        <dbReference type="ChEBI" id="CHEBI:140347"/>
        <dbReference type="EC" id="3.5.2.6"/>
    </reaction>
</comment>
<dbReference type="SUPFAM" id="SSF54184">
    <property type="entry name" value="Penicillin-binding protein 2x (pbp-2x), c-terminal domain"/>
    <property type="match status" value="1"/>
</dbReference>
<reference evidence="9 10" key="1">
    <citation type="submission" date="2020-08" db="EMBL/GenBank/DDBJ databases">
        <title>Genomic Encyclopedia of Type Strains, Phase IV (KMG-IV): sequencing the most valuable type-strain genomes for metagenomic binning, comparative biology and taxonomic classification.</title>
        <authorList>
            <person name="Goeker M."/>
        </authorList>
    </citation>
    <scope>NUCLEOTIDE SEQUENCE [LARGE SCALE GENOMIC DNA]</scope>
    <source>
        <strain evidence="9 10">DSM 28570</strain>
    </source>
</reference>
<dbReference type="Gene3D" id="3.90.1310.10">
    <property type="entry name" value="Penicillin-binding protein 2a (Domain 2)"/>
    <property type="match status" value="1"/>
</dbReference>
<dbReference type="Pfam" id="PF03793">
    <property type="entry name" value="PASTA"/>
    <property type="match status" value="1"/>
</dbReference>
<dbReference type="PANTHER" id="PTHR30627:SF6">
    <property type="entry name" value="BETA-LACTAMASE YBXI-RELATED"/>
    <property type="match status" value="1"/>
</dbReference>
<dbReference type="InterPro" id="IPR050515">
    <property type="entry name" value="Beta-lactam/transpept"/>
</dbReference>
<evidence type="ECO:0000256" key="6">
    <source>
        <dbReference type="ARBA" id="ARBA00022801"/>
    </source>
</evidence>
<dbReference type="AlphaFoldDB" id="A0A840UW30"/>
<comment type="caution">
    <text evidence="9">The sequence shown here is derived from an EMBL/GenBank/DDBJ whole genome shotgun (WGS) entry which is preliminary data.</text>
</comment>
<keyword evidence="6" id="KW-0378">Hydrolase</keyword>
<dbReference type="SUPFAM" id="SSF56519">
    <property type="entry name" value="Penicillin binding protein dimerisation domain"/>
    <property type="match status" value="1"/>
</dbReference>
<evidence type="ECO:0000256" key="3">
    <source>
        <dbReference type="ARBA" id="ARBA00012865"/>
    </source>
</evidence>
<keyword evidence="9" id="KW-0132">Cell division</keyword>
<evidence type="ECO:0000256" key="1">
    <source>
        <dbReference type="ARBA" id="ARBA00001526"/>
    </source>
</evidence>
<dbReference type="InterPro" id="IPR036138">
    <property type="entry name" value="PBP_dimer_sf"/>
</dbReference>
<keyword evidence="7" id="KW-0046">Antibiotic resistance</keyword>
<evidence type="ECO:0000313" key="9">
    <source>
        <dbReference type="EMBL" id="MBB5347614.1"/>
    </source>
</evidence>
<dbReference type="EC" id="3.5.2.6" evidence="3"/>
<dbReference type="GO" id="GO:0046677">
    <property type="term" value="P:response to antibiotic"/>
    <property type="evidence" value="ECO:0007669"/>
    <property type="project" value="UniProtKB-KW"/>
</dbReference>
<evidence type="ECO:0000256" key="7">
    <source>
        <dbReference type="ARBA" id="ARBA00023251"/>
    </source>
</evidence>
<keyword evidence="9" id="KW-0131">Cell cycle</keyword>
<dbReference type="PANTHER" id="PTHR30627">
    <property type="entry name" value="PEPTIDOGLYCAN D,D-TRANSPEPTIDASE"/>
    <property type="match status" value="1"/>
</dbReference>
<accession>A0A840UW30</accession>
<dbReference type="InterPro" id="IPR005311">
    <property type="entry name" value="PBP_dimer"/>
</dbReference>
<dbReference type="Proteomes" id="UP000539642">
    <property type="component" value="Unassembled WGS sequence"/>
</dbReference>
<dbReference type="GO" id="GO:0005886">
    <property type="term" value="C:plasma membrane"/>
    <property type="evidence" value="ECO:0007669"/>
    <property type="project" value="TreeGrafter"/>
</dbReference>
<organism evidence="9 10">
    <name type="scientific">Desulfoprunum benzoelyticum</name>
    <dbReference type="NCBI Taxonomy" id="1506996"/>
    <lineage>
        <taxon>Bacteria</taxon>
        <taxon>Pseudomonadati</taxon>
        <taxon>Thermodesulfobacteriota</taxon>
        <taxon>Desulfobulbia</taxon>
        <taxon>Desulfobulbales</taxon>
        <taxon>Desulfobulbaceae</taxon>
        <taxon>Desulfoprunum</taxon>
    </lineage>
</organism>
<dbReference type="GO" id="GO:0004180">
    <property type="term" value="F:carboxypeptidase activity"/>
    <property type="evidence" value="ECO:0007669"/>
    <property type="project" value="UniProtKB-KW"/>
</dbReference>
<evidence type="ECO:0000256" key="4">
    <source>
        <dbReference type="ARBA" id="ARBA00022645"/>
    </source>
</evidence>
<keyword evidence="4" id="KW-0645">Protease</keyword>
<proteinExistence type="inferred from homology"/>
<evidence type="ECO:0000256" key="2">
    <source>
        <dbReference type="ARBA" id="ARBA00007898"/>
    </source>
</evidence>
<dbReference type="Gene3D" id="3.30.450.330">
    <property type="match status" value="1"/>
</dbReference>
<dbReference type="SUPFAM" id="SSF56601">
    <property type="entry name" value="beta-lactamase/transpeptidase-like"/>
    <property type="match status" value="1"/>
</dbReference>
<dbReference type="Gene3D" id="3.40.710.10">
    <property type="entry name" value="DD-peptidase/beta-lactamase superfamily"/>
    <property type="match status" value="2"/>
</dbReference>
<dbReference type="InterPro" id="IPR005543">
    <property type="entry name" value="PASTA_dom"/>
</dbReference>
<keyword evidence="4" id="KW-0121">Carboxypeptidase</keyword>
<keyword evidence="5" id="KW-0732">Signal</keyword>
<feature type="domain" description="PASTA" evidence="8">
    <location>
        <begin position="551"/>
        <end position="612"/>
    </location>
</feature>
<evidence type="ECO:0000313" key="10">
    <source>
        <dbReference type="Proteomes" id="UP000539642"/>
    </source>
</evidence>
<dbReference type="GO" id="GO:0051301">
    <property type="term" value="P:cell division"/>
    <property type="evidence" value="ECO:0007669"/>
    <property type="project" value="UniProtKB-KW"/>
</dbReference>
<dbReference type="PROSITE" id="PS51178">
    <property type="entry name" value="PASTA"/>
    <property type="match status" value="1"/>
</dbReference>
<dbReference type="Pfam" id="PF03717">
    <property type="entry name" value="PBP_dimer"/>
    <property type="match status" value="1"/>
</dbReference>
<dbReference type="GO" id="GO:0071555">
    <property type="term" value="P:cell wall organization"/>
    <property type="evidence" value="ECO:0007669"/>
    <property type="project" value="TreeGrafter"/>
</dbReference>
<gene>
    <name evidence="9" type="ORF">HNQ81_001335</name>
</gene>
<comment type="similarity">
    <text evidence="2">Belongs to the class-D beta-lactamase family.</text>
</comment>
<keyword evidence="10" id="KW-1185">Reference proteome</keyword>
<dbReference type="GO" id="GO:0008658">
    <property type="term" value="F:penicillin binding"/>
    <property type="evidence" value="ECO:0007669"/>
    <property type="project" value="InterPro"/>
</dbReference>
<dbReference type="SMART" id="SM00740">
    <property type="entry name" value="PASTA"/>
    <property type="match status" value="1"/>
</dbReference>